<dbReference type="Gene3D" id="1.10.357.10">
    <property type="entry name" value="Tetracycline Repressor, domain 2"/>
    <property type="match status" value="1"/>
</dbReference>
<feature type="domain" description="HTH tetR-type" evidence="5">
    <location>
        <begin position="16"/>
        <end position="76"/>
    </location>
</feature>
<proteinExistence type="predicted"/>
<protein>
    <submittedName>
        <fullName evidence="6">Transcriptional regulator</fullName>
    </submittedName>
</protein>
<dbReference type="PANTHER" id="PTHR30055">
    <property type="entry name" value="HTH-TYPE TRANSCRIPTIONAL REGULATOR RUTR"/>
    <property type="match status" value="1"/>
</dbReference>
<dbReference type="OrthoDB" id="9785164at2"/>
<dbReference type="PANTHER" id="PTHR30055:SF234">
    <property type="entry name" value="HTH-TYPE TRANSCRIPTIONAL REGULATOR BETI"/>
    <property type="match status" value="1"/>
</dbReference>
<dbReference type="InterPro" id="IPR001647">
    <property type="entry name" value="HTH_TetR"/>
</dbReference>
<dbReference type="PRINTS" id="PR00455">
    <property type="entry name" value="HTHTETR"/>
</dbReference>
<keyword evidence="7" id="KW-1185">Reference proteome</keyword>
<dbReference type="SUPFAM" id="SSF46689">
    <property type="entry name" value="Homeodomain-like"/>
    <property type="match status" value="1"/>
</dbReference>
<gene>
    <name evidence="6" type="ORF">RASY3_02055</name>
</gene>
<dbReference type="EMBL" id="JEOB01000001">
    <property type="protein sequence ID" value="EXM40613.1"/>
    <property type="molecule type" value="Genomic_DNA"/>
</dbReference>
<dbReference type="PATRIC" id="fig|1341156.4.peg.134"/>
<feature type="DNA-binding region" description="H-T-H motif" evidence="4">
    <location>
        <begin position="39"/>
        <end position="58"/>
    </location>
</feature>
<organism evidence="6 7">
    <name type="scientific">Ruminococcus albus SY3</name>
    <dbReference type="NCBI Taxonomy" id="1341156"/>
    <lineage>
        <taxon>Bacteria</taxon>
        <taxon>Bacillati</taxon>
        <taxon>Bacillota</taxon>
        <taxon>Clostridia</taxon>
        <taxon>Eubacteriales</taxon>
        <taxon>Oscillospiraceae</taxon>
        <taxon>Ruminococcus</taxon>
    </lineage>
</organism>
<comment type="caution">
    <text evidence="6">The sequence shown here is derived from an EMBL/GenBank/DDBJ whole genome shotgun (WGS) entry which is preliminary data.</text>
</comment>
<dbReference type="AlphaFoldDB" id="A0A011W1B5"/>
<dbReference type="GO" id="GO:0000976">
    <property type="term" value="F:transcription cis-regulatory region binding"/>
    <property type="evidence" value="ECO:0007669"/>
    <property type="project" value="TreeGrafter"/>
</dbReference>
<dbReference type="RefSeq" id="WP_037284711.1">
    <property type="nucleotide sequence ID" value="NZ_JEOB01000001.1"/>
</dbReference>
<dbReference type="InterPro" id="IPR009057">
    <property type="entry name" value="Homeodomain-like_sf"/>
</dbReference>
<keyword evidence="3" id="KW-0804">Transcription</keyword>
<keyword evidence="1" id="KW-0805">Transcription regulation</keyword>
<reference evidence="6 7" key="1">
    <citation type="submission" date="2013-06" db="EMBL/GenBank/DDBJ databases">
        <title>Rumen cellulosomics: divergent fiber-degrading strategies revealed by comparative genome-wide analysis of six Ruminococcal strains.</title>
        <authorList>
            <person name="Dassa B."/>
            <person name="Borovok I."/>
            <person name="Lamed R."/>
            <person name="Flint H."/>
            <person name="Yeoman C.J."/>
            <person name="White B."/>
            <person name="Bayer E.A."/>
        </authorList>
    </citation>
    <scope>NUCLEOTIDE SEQUENCE [LARGE SCALE GENOMIC DNA]</scope>
    <source>
        <strain evidence="6 7">SY3</strain>
    </source>
</reference>
<evidence type="ECO:0000313" key="6">
    <source>
        <dbReference type="EMBL" id="EXM40613.1"/>
    </source>
</evidence>
<keyword evidence="2 4" id="KW-0238">DNA-binding</keyword>
<sequence>MVNEICSDFSRKNLKVQRTDRAVLTAAQLFLKQGIEEIKMTDIADASGVGVATLYRYFGTKPRMVTEAMTYLWDEVNELFAGVFDTKEFMQQPGIKQINDLMRMYLVLYEAHSDFMRLLGEFDTYIVREQIAKEDLQKYESSIINFYPVLVRAYEKGLKDGTVRRVDNFKMHYLTYAHALLEMCKKFVKGELLPSDRSDYAVAELELLINTGVNYLSAK</sequence>
<evidence type="ECO:0000256" key="3">
    <source>
        <dbReference type="ARBA" id="ARBA00023163"/>
    </source>
</evidence>
<evidence type="ECO:0000256" key="4">
    <source>
        <dbReference type="PROSITE-ProRule" id="PRU00335"/>
    </source>
</evidence>
<name>A0A011W1B5_RUMAL</name>
<evidence type="ECO:0000256" key="1">
    <source>
        <dbReference type="ARBA" id="ARBA00023015"/>
    </source>
</evidence>
<dbReference type="Pfam" id="PF00440">
    <property type="entry name" value="TetR_N"/>
    <property type="match status" value="1"/>
</dbReference>
<dbReference type="GO" id="GO:0003700">
    <property type="term" value="F:DNA-binding transcription factor activity"/>
    <property type="evidence" value="ECO:0007669"/>
    <property type="project" value="TreeGrafter"/>
</dbReference>
<accession>A0A011W1B5</accession>
<dbReference type="Proteomes" id="UP000021369">
    <property type="component" value="Unassembled WGS sequence"/>
</dbReference>
<evidence type="ECO:0000313" key="7">
    <source>
        <dbReference type="Proteomes" id="UP000021369"/>
    </source>
</evidence>
<evidence type="ECO:0000256" key="2">
    <source>
        <dbReference type="ARBA" id="ARBA00023125"/>
    </source>
</evidence>
<evidence type="ECO:0000259" key="5">
    <source>
        <dbReference type="PROSITE" id="PS50977"/>
    </source>
</evidence>
<dbReference type="PROSITE" id="PS50977">
    <property type="entry name" value="HTH_TETR_2"/>
    <property type="match status" value="1"/>
</dbReference>
<dbReference type="InterPro" id="IPR050109">
    <property type="entry name" value="HTH-type_TetR-like_transc_reg"/>
</dbReference>